<comment type="caution">
    <text evidence="1">The sequence shown here is derived from an EMBL/GenBank/DDBJ whole genome shotgun (WGS) entry which is preliminary data.</text>
</comment>
<keyword evidence="2" id="KW-1185">Reference proteome</keyword>
<dbReference type="Proteomes" id="UP001497680">
    <property type="component" value="Unassembled WGS sequence"/>
</dbReference>
<proteinExistence type="predicted"/>
<accession>A0ACC0CL30</accession>
<dbReference type="EMBL" id="MU394405">
    <property type="protein sequence ID" value="KAI6081167.1"/>
    <property type="molecule type" value="Genomic_DNA"/>
</dbReference>
<reference evidence="1 2" key="1">
    <citation type="journal article" date="2022" name="New Phytol.">
        <title>Ecological generalism drives hyperdiversity of secondary metabolite gene clusters in xylarialean endophytes.</title>
        <authorList>
            <person name="Franco M.E.E."/>
            <person name="Wisecaver J.H."/>
            <person name="Arnold A.E."/>
            <person name="Ju Y.M."/>
            <person name="Slot J.C."/>
            <person name="Ahrendt S."/>
            <person name="Moore L.P."/>
            <person name="Eastman K.E."/>
            <person name="Scott K."/>
            <person name="Konkel Z."/>
            <person name="Mondo S.J."/>
            <person name="Kuo A."/>
            <person name="Hayes R.D."/>
            <person name="Haridas S."/>
            <person name="Andreopoulos B."/>
            <person name="Riley R."/>
            <person name="LaButti K."/>
            <person name="Pangilinan J."/>
            <person name="Lipzen A."/>
            <person name="Amirebrahimi M."/>
            <person name="Yan J."/>
            <person name="Adam C."/>
            <person name="Keymanesh K."/>
            <person name="Ng V."/>
            <person name="Louie K."/>
            <person name="Northen T."/>
            <person name="Drula E."/>
            <person name="Henrissat B."/>
            <person name="Hsieh H.M."/>
            <person name="Youens-Clark K."/>
            <person name="Lutzoni F."/>
            <person name="Miadlikowska J."/>
            <person name="Eastwood D.C."/>
            <person name="Hamelin R.C."/>
            <person name="Grigoriev I.V."/>
            <person name="U'Ren J.M."/>
        </authorList>
    </citation>
    <scope>NUCLEOTIDE SEQUENCE [LARGE SCALE GENOMIC DNA]</scope>
    <source>
        <strain evidence="1 2">ER1909</strain>
    </source>
</reference>
<protein>
    <submittedName>
        <fullName evidence="1">Uncharacterized protein</fullName>
    </submittedName>
</protein>
<evidence type="ECO:0000313" key="2">
    <source>
        <dbReference type="Proteomes" id="UP001497680"/>
    </source>
</evidence>
<evidence type="ECO:0000313" key="1">
    <source>
        <dbReference type="EMBL" id="KAI6081167.1"/>
    </source>
</evidence>
<sequence>MDYIDLPYHKEAPPSSTGGHVPCAGYVLDGYQLRVERKQSKEPHSIRHIRSVPVFPEDTTKELVTPGRELERVKDKPTVSESVPAKPTTPSAPSLPKLNGSKRRRRALYRGGPPDMANPHRQQSWNHAKSHIQQSCGLAPYFRIGSARSETQLLPFELSSKLDQFETLLGMAMEALVDDEISDMEEMAIYHRGPPRPADFPQSRRRGDQ</sequence>
<gene>
    <name evidence="1" type="ORF">F4821DRAFT_265182</name>
</gene>
<name>A0ACC0CL30_9PEZI</name>
<organism evidence="1 2">
    <name type="scientific">Hypoxylon rubiginosum</name>
    <dbReference type="NCBI Taxonomy" id="110542"/>
    <lineage>
        <taxon>Eukaryota</taxon>
        <taxon>Fungi</taxon>
        <taxon>Dikarya</taxon>
        <taxon>Ascomycota</taxon>
        <taxon>Pezizomycotina</taxon>
        <taxon>Sordariomycetes</taxon>
        <taxon>Xylariomycetidae</taxon>
        <taxon>Xylariales</taxon>
        <taxon>Hypoxylaceae</taxon>
        <taxon>Hypoxylon</taxon>
    </lineage>
</organism>